<dbReference type="EMBL" id="MU394310">
    <property type="protein sequence ID" value="KAI6087100.1"/>
    <property type="molecule type" value="Genomic_DNA"/>
</dbReference>
<evidence type="ECO:0000313" key="1">
    <source>
        <dbReference type="EMBL" id="KAI6087100.1"/>
    </source>
</evidence>
<gene>
    <name evidence="1" type="ORF">F4821DRAFT_237065</name>
</gene>
<name>A0ACC0D427_9PEZI</name>
<keyword evidence="2" id="KW-1185">Reference proteome</keyword>
<protein>
    <submittedName>
        <fullName evidence="1">Peptidase</fullName>
    </submittedName>
</protein>
<accession>A0ACC0D427</accession>
<comment type="caution">
    <text evidence="1">The sequence shown here is derived from an EMBL/GenBank/DDBJ whole genome shotgun (WGS) entry which is preliminary data.</text>
</comment>
<dbReference type="Proteomes" id="UP001497680">
    <property type="component" value="Unassembled WGS sequence"/>
</dbReference>
<evidence type="ECO:0000313" key="2">
    <source>
        <dbReference type="Proteomes" id="UP001497680"/>
    </source>
</evidence>
<organism evidence="1 2">
    <name type="scientific">Hypoxylon rubiginosum</name>
    <dbReference type="NCBI Taxonomy" id="110542"/>
    <lineage>
        <taxon>Eukaryota</taxon>
        <taxon>Fungi</taxon>
        <taxon>Dikarya</taxon>
        <taxon>Ascomycota</taxon>
        <taxon>Pezizomycotina</taxon>
        <taxon>Sordariomycetes</taxon>
        <taxon>Xylariomycetidae</taxon>
        <taxon>Xylariales</taxon>
        <taxon>Hypoxylaceae</taxon>
        <taxon>Hypoxylon</taxon>
    </lineage>
</organism>
<reference evidence="1 2" key="1">
    <citation type="journal article" date="2022" name="New Phytol.">
        <title>Ecological generalism drives hyperdiversity of secondary metabolite gene clusters in xylarialean endophytes.</title>
        <authorList>
            <person name="Franco M.E.E."/>
            <person name="Wisecaver J.H."/>
            <person name="Arnold A.E."/>
            <person name="Ju Y.M."/>
            <person name="Slot J.C."/>
            <person name="Ahrendt S."/>
            <person name="Moore L.P."/>
            <person name="Eastman K.E."/>
            <person name="Scott K."/>
            <person name="Konkel Z."/>
            <person name="Mondo S.J."/>
            <person name="Kuo A."/>
            <person name="Hayes R.D."/>
            <person name="Haridas S."/>
            <person name="Andreopoulos B."/>
            <person name="Riley R."/>
            <person name="LaButti K."/>
            <person name="Pangilinan J."/>
            <person name="Lipzen A."/>
            <person name="Amirebrahimi M."/>
            <person name="Yan J."/>
            <person name="Adam C."/>
            <person name="Keymanesh K."/>
            <person name="Ng V."/>
            <person name="Louie K."/>
            <person name="Northen T."/>
            <person name="Drula E."/>
            <person name="Henrissat B."/>
            <person name="Hsieh H.M."/>
            <person name="Youens-Clark K."/>
            <person name="Lutzoni F."/>
            <person name="Miadlikowska J."/>
            <person name="Eastwood D.C."/>
            <person name="Hamelin R.C."/>
            <person name="Grigoriev I.V."/>
            <person name="U'Ren J.M."/>
        </authorList>
    </citation>
    <scope>NUCLEOTIDE SEQUENCE [LARGE SCALE GENOMIC DNA]</scope>
    <source>
        <strain evidence="1 2">ER1909</strain>
    </source>
</reference>
<proteinExistence type="predicted"/>
<sequence length="238" mass="27345">MGSLDIPKDELTVLVTGFGPFKEQYPVNPAWEITSSLPDHLPAERVKDAAARQAPADLPAVRILKHGPVRVNYEVVRDLVPTLWDDPEQKIDYVVHVGMAGPQHVYSVERRGHRDGYDKQDVDGQLLGDEQRRRREGDGWIWNGVPSELLTDLDLDRIYKRWVERSPNDLRLQISEDAGHYLCDFIYFSSLAHLYKQQRPRKVVFFHVPLHPDRESIDRGRELALQLIRSIVEVGVGK</sequence>